<dbReference type="Proteomes" id="UP000267821">
    <property type="component" value="Unassembled WGS sequence"/>
</dbReference>
<gene>
    <name evidence="19" type="ORF">L211DRAFT_789530</name>
</gene>
<evidence type="ECO:0000256" key="5">
    <source>
        <dbReference type="ARBA" id="ARBA00022490"/>
    </source>
</evidence>
<evidence type="ECO:0000256" key="11">
    <source>
        <dbReference type="ARBA" id="ARBA00022777"/>
    </source>
</evidence>
<feature type="domain" description="Protein kinase" evidence="18">
    <location>
        <begin position="55"/>
        <end position="305"/>
    </location>
</feature>
<feature type="region of interest" description="Disordered" evidence="17">
    <location>
        <begin position="830"/>
        <end position="871"/>
    </location>
</feature>
<evidence type="ECO:0000256" key="2">
    <source>
        <dbReference type="ARBA" id="ARBA00004496"/>
    </source>
</evidence>
<feature type="compositionally biased region" description="Polar residues" evidence="17">
    <location>
        <begin position="413"/>
        <end position="429"/>
    </location>
</feature>
<evidence type="ECO:0000256" key="1">
    <source>
        <dbReference type="ARBA" id="ARBA00001946"/>
    </source>
</evidence>
<dbReference type="AlphaFoldDB" id="A0A3N4LGL1"/>
<keyword evidence="7" id="KW-0597">Phosphoprotein</keyword>
<evidence type="ECO:0000256" key="13">
    <source>
        <dbReference type="ARBA" id="ARBA00022842"/>
    </source>
</evidence>
<evidence type="ECO:0000256" key="7">
    <source>
        <dbReference type="ARBA" id="ARBA00022553"/>
    </source>
</evidence>
<keyword evidence="9" id="KW-0479">Metal-binding</keyword>
<keyword evidence="12 16" id="KW-0067">ATP-binding</keyword>
<comment type="similarity">
    <text evidence="3">Belongs to the protein kinase superfamily. STE Ser/Thr protein kinase family. STE20 subfamily.</text>
</comment>
<evidence type="ECO:0000256" key="8">
    <source>
        <dbReference type="ARBA" id="ARBA00022679"/>
    </source>
</evidence>
<keyword evidence="8" id="KW-0808">Transferase</keyword>
<proteinExistence type="inferred from homology"/>
<feature type="region of interest" description="Disordered" evidence="17">
    <location>
        <begin position="549"/>
        <end position="709"/>
    </location>
</feature>
<evidence type="ECO:0000256" key="4">
    <source>
        <dbReference type="ARBA" id="ARBA00012513"/>
    </source>
</evidence>
<dbReference type="InterPro" id="IPR050629">
    <property type="entry name" value="STE20/SPS1-PAK"/>
</dbReference>
<feature type="region of interest" description="Disordered" evidence="17">
    <location>
        <begin position="1"/>
        <end position="47"/>
    </location>
</feature>
<dbReference type="InterPro" id="IPR011009">
    <property type="entry name" value="Kinase-like_dom_sf"/>
</dbReference>
<dbReference type="CDD" id="cd06609">
    <property type="entry name" value="STKc_MST3_like"/>
    <property type="match status" value="1"/>
</dbReference>
<dbReference type="Gene3D" id="3.30.200.20">
    <property type="entry name" value="Phosphorylase Kinase, domain 1"/>
    <property type="match status" value="1"/>
</dbReference>
<keyword evidence="5" id="KW-0963">Cytoplasm</keyword>
<comment type="cofactor">
    <cofactor evidence="1">
        <name>Mg(2+)</name>
        <dbReference type="ChEBI" id="CHEBI:18420"/>
    </cofactor>
</comment>
<feature type="region of interest" description="Disordered" evidence="17">
    <location>
        <begin position="327"/>
        <end position="355"/>
    </location>
</feature>
<keyword evidence="11 19" id="KW-0418">Kinase</keyword>
<keyword evidence="10 16" id="KW-0547">Nucleotide-binding</keyword>
<evidence type="ECO:0000313" key="19">
    <source>
        <dbReference type="EMBL" id="RPB22020.1"/>
    </source>
</evidence>
<comment type="subcellular location">
    <subcellularLocation>
        <location evidence="2">Cytoplasm</location>
    </subcellularLocation>
</comment>
<dbReference type="FunFam" id="3.30.200.20:FF:000488">
    <property type="entry name" value="Related to severin kinase"/>
    <property type="match status" value="1"/>
</dbReference>
<comment type="catalytic activity">
    <reaction evidence="15">
        <text>L-seryl-[protein] + ATP = O-phospho-L-seryl-[protein] + ADP + H(+)</text>
        <dbReference type="Rhea" id="RHEA:17989"/>
        <dbReference type="Rhea" id="RHEA-COMP:9863"/>
        <dbReference type="Rhea" id="RHEA-COMP:11604"/>
        <dbReference type="ChEBI" id="CHEBI:15378"/>
        <dbReference type="ChEBI" id="CHEBI:29999"/>
        <dbReference type="ChEBI" id="CHEBI:30616"/>
        <dbReference type="ChEBI" id="CHEBI:83421"/>
        <dbReference type="ChEBI" id="CHEBI:456216"/>
        <dbReference type="EC" id="2.7.11.1"/>
    </reaction>
</comment>
<dbReference type="EMBL" id="ML121555">
    <property type="protein sequence ID" value="RPB22020.1"/>
    <property type="molecule type" value="Genomic_DNA"/>
</dbReference>
<evidence type="ECO:0000256" key="12">
    <source>
        <dbReference type="ARBA" id="ARBA00022840"/>
    </source>
</evidence>
<dbReference type="OrthoDB" id="248923at2759"/>
<evidence type="ECO:0000256" key="15">
    <source>
        <dbReference type="ARBA" id="ARBA00048679"/>
    </source>
</evidence>
<feature type="compositionally biased region" description="Low complexity" evidence="17">
    <location>
        <begin position="13"/>
        <end position="22"/>
    </location>
</feature>
<dbReference type="PROSITE" id="PS00107">
    <property type="entry name" value="PROTEIN_KINASE_ATP"/>
    <property type="match status" value="1"/>
</dbReference>
<evidence type="ECO:0000256" key="14">
    <source>
        <dbReference type="ARBA" id="ARBA00047899"/>
    </source>
</evidence>
<keyword evidence="6" id="KW-0723">Serine/threonine-protein kinase</keyword>
<dbReference type="SMART" id="SM00220">
    <property type="entry name" value="S_TKc"/>
    <property type="match status" value="1"/>
</dbReference>
<dbReference type="PROSITE" id="PS50011">
    <property type="entry name" value="PROTEIN_KINASE_DOM"/>
    <property type="match status" value="1"/>
</dbReference>
<evidence type="ECO:0000256" key="10">
    <source>
        <dbReference type="ARBA" id="ARBA00022741"/>
    </source>
</evidence>
<dbReference type="Gene3D" id="1.10.510.10">
    <property type="entry name" value="Transferase(Phosphotransferase) domain 1"/>
    <property type="match status" value="1"/>
</dbReference>
<organism evidence="19 20">
    <name type="scientific">Terfezia boudieri ATCC MYA-4762</name>
    <dbReference type="NCBI Taxonomy" id="1051890"/>
    <lineage>
        <taxon>Eukaryota</taxon>
        <taxon>Fungi</taxon>
        <taxon>Dikarya</taxon>
        <taxon>Ascomycota</taxon>
        <taxon>Pezizomycotina</taxon>
        <taxon>Pezizomycetes</taxon>
        <taxon>Pezizales</taxon>
        <taxon>Pezizaceae</taxon>
        <taxon>Terfezia</taxon>
    </lineage>
</organism>
<dbReference type="GO" id="GO:0005737">
    <property type="term" value="C:cytoplasm"/>
    <property type="evidence" value="ECO:0007669"/>
    <property type="project" value="UniProtKB-SubCell"/>
</dbReference>
<dbReference type="GO" id="GO:0046872">
    <property type="term" value="F:metal ion binding"/>
    <property type="evidence" value="ECO:0007669"/>
    <property type="project" value="UniProtKB-KW"/>
</dbReference>
<dbReference type="SUPFAM" id="SSF56112">
    <property type="entry name" value="Protein kinase-like (PK-like)"/>
    <property type="match status" value="1"/>
</dbReference>
<accession>A0A3N4LGL1</accession>
<evidence type="ECO:0000313" key="20">
    <source>
        <dbReference type="Proteomes" id="UP000267821"/>
    </source>
</evidence>
<evidence type="ECO:0000256" key="6">
    <source>
        <dbReference type="ARBA" id="ARBA00022527"/>
    </source>
</evidence>
<feature type="compositionally biased region" description="Polar residues" evidence="17">
    <location>
        <begin position="487"/>
        <end position="499"/>
    </location>
</feature>
<dbReference type="GO" id="GO:0005524">
    <property type="term" value="F:ATP binding"/>
    <property type="evidence" value="ECO:0007669"/>
    <property type="project" value="UniProtKB-UniRule"/>
</dbReference>
<dbReference type="PANTHER" id="PTHR48012">
    <property type="entry name" value="STERILE20-LIKE KINASE, ISOFORM B-RELATED"/>
    <property type="match status" value="1"/>
</dbReference>
<dbReference type="STRING" id="1051890.A0A3N4LGL1"/>
<feature type="binding site" evidence="16">
    <location>
        <position position="84"/>
    </location>
    <ligand>
        <name>ATP</name>
        <dbReference type="ChEBI" id="CHEBI:30616"/>
    </ligand>
</feature>
<keyword evidence="13" id="KW-0460">Magnesium</keyword>
<dbReference type="FunFam" id="1.10.510.10:FF:000411">
    <property type="entry name" value="Probable Ste20-like kinase Don3"/>
    <property type="match status" value="1"/>
</dbReference>
<reference evidence="19 20" key="1">
    <citation type="journal article" date="2018" name="Nat. Ecol. Evol.">
        <title>Pezizomycetes genomes reveal the molecular basis of ectomycorrhizal truffle lifestyle.</title>
        <authorList>
            <person name="Murat C."/>
            <person name="Payen T."/>
            <person name="Noel B."/>
            <person name="Kuo A."/>
            <person name="Morin E."/>
            <person name="Chen J."/>
            <person name="Kohler A."/>
            <person name="Krizsan K."/>
            <person name="Balestrini R."/>
            <person name="Da Silva C."/>
            <person name="Montanini B."/>
            <person name="Hainaut M."/>
            <person name="Levati E."/>
            <person name="Barry K.W."/>
            <person name="Belfiori B."/>
            <person name="Cichocki N."/>
            <person name="Clum A."/>
            <person name="Dockter R.B."/>
            <person name="Fauchery L."/>
            <person name="Guy J."/>
            <person name="Iotti M."/>
            <person name="Le Tacon F."/>
            <person name="Lindquist E.A."/>
            <person name="Lipzen A."/>
            <person name="Malagnac F."/>
            <person name="Mello A."/>
            <person name="Molinier V."/>
            <person name="Miyauchi S."/>
            <person name="Poulain J."/>
            <person name="Riccioni C."/>
            <person name="Rubini A."/>
            <person name="Sitrit Y."/>
            <person name="Splivallo R."/>
            <person name="Traeger S."/>
            <person name="Wang M."/>
            <person name="Zifcakova L."/>
            <person name="Wipf D."/>
            <person name="Zambonelli A."/>
            <person name="Paolocci F."/>
            <person name="Nowrousian M."/>
            <person name="Ottonello S."/>
            <person name="Baldrian P."/>
            <person name="Spatafora J.W."/>
            <person name="Henrissat B."/>
            <person name="Nagy L.G."/>
            <person name="Aury J.M."/>
            <person name="Wincker P."/>
            <person name="Grigoriev I.V."/>
            <person name="Bonfante P."/>
            <person name="Martin F.M."/>
        </authorList>
    </citation>
    <scope>NUCLEOTIDE SEQUENCE [LARGE SCALE GENOMIC DNA]</scope>
    <source>
        <strain evidence="19 20">ATCC MYA-4762</strain>
    </source>
</reference>
<name>A0A3N4LGL1_9PEZI</name>
<evidence type="ECO:0000259" key="18">
    <source>
        <dbReference type="PROSITE" id="PS50011"/>
    </source>
</evidence>
<evidence type="ECO:0000256" key="17">
    <source>
        <dbReference type="SAM" id="MobiDB-lite"/>
    </source>
</evidence>
<feature type="region of interest" description="Disordered" evidence="17">
    <location>
        <begin position="392"/>
        <end position="447"/>
    </location>
</feature>
<keyword evidence="20" id="KW-1185">Reference proteome</keyword>
<evidence type="ECO:0000256" key="3">
    <source>
        <dbReference type="ARBA" id="ARBA00008874"/>
    </source>
</evidence>
<comment type="catalytic activity">
    <reaction evidence="14">
        <text>L-threonyl-[protein] + ATP = O-phospho-L-threonyl-[protein] + ADP + H(+)</text>
        <dbReference type="Rhea" id="RHEA:46608"/>
        <dbReference type="Rhea" id="RHEA-COMP:11060"/>
        <dbReference type="Rhea" id="RHEA-COMP:11605"/>
        <dbReference type="ChEBI" id="CHEBI:15378"/>
        <dbReference type="ChEBI" id="CHEBI:30013"/>
        <dbReference type="ChEBI" id="CHEBI:30616"/>
        <dbReference type="ChEBI" id="CHEBI:61977"/>
        <dbReference type="ChEBI" id="CHEBI:456216"/>
        <dbReference type="EC" id="2.7.11.1"/>
    </reaction>
</comment>
<evidence type="ECO:0000256" key="9">
    <source>
        <dbReference type="ARBA" id="ARBA00022723"/>
    </source>
</evidence>
<dbReference type="EC" id="2.7.11.1" evidence="4"/>
<dbReference type="InterPro" id="IPR000719">
    <property type="entry name" value="Prot_kinase_dom"/>
</dbReference>
<dbReference type="Pfam" id="PF00069">
    <property type="entry name" value="Pkinase"/>
    <property type="match status" value="1"/>
</dbReference>
<feature type="compositionally biased region" description="Gly residues" evidence="17">
    <location>
        <begin position="23"/>
        <end position="34"/>
    </location>
</feature>
<evidence type="ECO:0000256" key="16">
    <source>
        <dbReference type="PROSITE-ProRule" id="PRU10141"/>
    </source>
</evidence>
<dbReference type="InParanoid" id="A0A3N4LGL1"/>
<dbReference type="InterPro" id="IPR017441">
    <property type="entry name" value="Protein_kinase_ATP_BS"/>
</dbReference>
<feature type="compositionally biased region" description="Low complexity" evidence="17">
    <location>
        <begin position="642"/>
        <end position="658"/>
    </location>
</feature>
<feature type="region of interest" description="Disordered" evidence="17">
    <location>
        <begin position="460"/>
        <end position="516"/>
    </location>
</feature>
<dbReference type="PANTHER" id="PTHR48012:SF10">
    <property type="entry name" value="FI20177P1"/>
    <property type="match status" value="1"/>
</dbReference>
<sequence>MATNRYPPQPIQTGSPVSTTPGGNSGGTGFGAGTGVEPYSPLGTPNQLVDPETIYTKQNIIGGGSFGKVYKGVDKRTGQSVAIKVIDVENAEDEVDDIIQEINILSELNSPFVTKYYGSYLKGSDLWIVMEYCSGGSCSDLMKPGSIGEDYITIIIRELLMGLEYLHSDNKLHRDIKAANILLSSTGQVKLADFGVSGQLSATMTKKNTFVGTPFWMAPEVIKQSGYDQKADIWSLGITAIELAKGEPPYSDIHPMKVLFLIPKNPPPILEGNFTRLFKEFVELCLKRDPRDRPTAKELLRHPFVRKAKKTYYLTELIERHERWVMENGSKEDDDEDDGVTPVAASADGTVDDQESDLWDFGTVRPAGRGTTALRSLSKAGGHTSRAAGYAIEEGYSENQDPKAAGKPYRDPYQSSDPAARQGPTSVVGSANDMPLAMPSQQTRDSGYVSYDTVRGLRLEKSTQQVPVSQDLKHSDIPYPQSPPYHSPNTSPTRAQGSPTKMALPSPLHEDDDGDRSLQEDLAQDLSWMKLTEGQIPDMASNRHLNTNAMPTNGVPGAENAPVFHPNNQANGGYVEQRPSLTAFPQPQIDRDRYNMEPKSSTHNRDRYAQDNGPQTPVHTPRMGPQTSPTKVVGPPPGLAYPQQQQQGMGHMPHNQQQVHNHPSGPHHVKQPSYHQLSQVPLPQLEPPKKSSRPVQQQQQPQSAETAPLTALNNVLIPALEAALNRRATHLQRSIRTMAKQNPNTASVQMMQKEKQQAHERVKRLCIKAAGIFKEIEEWDNRAPVGMGGEINGFLEGFLEECLVRVDAEDYEEENGASVGGGIGSSVVGAMPIPPGGQHPLGGHHGGQHHGGYDHRQQQQQHGQRSHGHRV</sequence>
<dbReference type="GO" id="GO:0004674">
    <property type="term" value="F:protein serine/threonine kinase activity"/>
    <property type="evidence" value="ECO:0007669"/>
    <property type="project" value="UniProtKB-KW"/>
</dbReference>
<feature type="compositionally biased region" description="Low complexity" evidence="17">
    <location>
        <begin position="693"/>
        <end position="703"/>
    </location>
</feature>
<protein>
    <recommendedName>
        <fullName evidence="4">non-specific serine/threonine protein kinase</fullName>
        <ecNumber evidence="4">2.7.11.1</ecNumber>
    </recommendedName>
</protein>